<evidence type="ECO:0000313" key="3">
    <source>
        <dbReference type="Proteomes" id="UP000580861"/>
    </source>
</evidence>
<gene>
    <name evidence="2" type="ORF">HDA45_004306</name>
</gene>
<dbReference type="Pfam" id="PF26343">
    <property type="entry name" value="VapC50_C"/>
    <property type="match status" value="1"/>
</dbReference>
<dbReference type="InterPro" id="IPR058652">
    <property type="entry name" value="VapC50_C"/>
</dbReference>
<dbReference type="AlphaFoldDB" id="A0A841AZ57"/>
<proteinExistence type="predicted"/>
<evidence type="ECO:0000313" key="2">
    <source>
        <dbReference type="EMBL" id="MBB5854219.1"/>
    </source>
</evidence>
<reference evidence="2 3" key="1">
    <citation type="submission" date="2020-08" db="EMBL/GenBank/DDBJ databases">
        <title>Sequencing the genomes of 1000 actinobacteria strains.</title>
        <authorList>
            <person name="Klenk H.-P."/>
        </authorList>
    </citation>
    <scope>NUCLEOTIDE SEQUENCE [LARGE SCALE GENOMIC DNA]</scope>
    <source>
        <strain evidence="2 3">DSM 45272</strain>
    </source>
</reference>
<comment type="caution">
    <text evidence="2">The sequence shown here is derived from an EMBL/GenBank/DDBJ whole genome shotgun (WGS) entry which is preliminary data.</text>
</comment>
<dbReference type="RefSeq" id="WP_184898062.1">
    <property type="nucleotide sequence ID" value="NZ_JACHMX010000001.1"/>
</dbReference>
<feature type="domain" description="VapC50 C-terminal" evidence="1">
    <location>
        <begin position="127"/>
        <end position="179"/>
    </location>
</feature>
<evidence type="ECO:0000259" key="1">
    <source>
        <dbReference type="Pfam" id="PF26343"/>
    </source>
</evidence>
<accession>A0A841AZ57</accession>
<organism evidence="2 3">
    <name type="scientific">Amycolatopsis umgeniensis</name>
    <dbReference type="NCBI Taxonomy" id="336628"/>
    <lineage>
        <taxon>Bacteria</taxon>
        <taxon>Bacillati</taxon>
        <taxon>Actinomycetota</taxon>
        <taxon>Actinomycetes</taxon>
        <taxon>Pseudonocardiales</taxon>
        <taxon>Pseudonocardiaceae</taxon>
        <taxon>Amycolatopsis</taxon>
    </lineage>
</organism>
<name>A0A841AZ57_9PSEU</name>
<dbReference type="InterPro" id="IPR029060">
    <property type="entry name" value="PIN-like_dom_sf"/>
</dbReference>
<protein>
    <submittedName>
        <fullName evidence="2">Putative nucleic acid-binding protein</fullName>
    </submittedName>
</protein>
<dbReference type="SUPFAM" id="SSF88723">
    <property type="entry name" value="PIN domain-like"/>
    <property type="match status" value="1"/>
</dbReference>
<dbReference type="Proteomes" id="UP000580861">
    <property type="component" value="Unassembled WGS sequence"/>
</dbReference>
<sequence length="185" mass="20864">MPFPAFLDACVLIPIRLTDLLLRLAEAGTYRALWSDDVLDEVERNLVAHFGLEPAQVTRRLTGMRSAFPDARVTGYEPLIPAMTNHPKDRRVLAAAARADAAVIVTANLKDFPVAALEPYRIDAVHPDDFLLDQLDLYPAATLRCLREQVDALERPPESLGEFLERFERTVPGFSKESRRLLDRR</sequence>
<dbReference type="EMBL" id="JACHMX010000001">
    <property type="protein sequence ID" value="MBB5854219.1"/>
    <property type="molecule type" value="Genomic_DNA"/>
</dbReference>
<keyword evidence="3" id="KW-1185">Reference proteome</keyword>